<keyword evidence="2" id="KW-0812">Transmembrane</keyword>
<accession>D2VBK2</accession>
<dbReference type="Gene3D" id="3.40.50.150">
    <property type="entry name" value="Vaccinia Virus protein VP39"/>
    <property type="match status" value="1"/>
</dbReference>
<dbReference type="InterPro" id="IPR029063">
    <property type="entry name" value="SAM-dependent_MTases_sf"/>
</dbReference>
<reference evidence="4 5" key="1">
    <citation type="journal article" date="2010" name="Cell">
        <title>The genome of Naegleria gruberi illuminates early eukaryotic versatility.</title>
        <authorList>
            <person name="Fritz-Laylin L.K."/>
            <person name="Prochnik S.E."/>
            <person name="Ginger M.L."/>
            <person name="Dacks J.B."/>
            <person name="Carpenter M.L."/>
            <person name="Field M.C."/>
            <person name="Kuo A."/>
            <person name="Paredez A."/>
            <person name="Chapman J."/>
            <person name="Pham J."/>
            <person name="Shu S."/>
            <person name="Neupane R."/>
            <person name="Cipriano M."/>
            <person name="Mancuso J."/>
            <person name="Tu H."/>
            <person name="Salamov A."/>
            <person name="Lindquist E."/>
            <person name="Shapiro H."/>
            <person name="Lucas S."/>
            <person name="Grigoriev I.V."/>
            <person name="Cande W.Z."/>
            <person name="Fulton C."/>
            <person name="Rokhsar D.S."/>
            <person name="Dawson S.C."/>
        </authorList>
    </citation>
    <scope>NUCLEOTIDE SEQUENCE [LARGE SCALE GENOMIC DNA]</scope>
    <source>
        <strain evidence="4 5">NEG-M</strain>
    </source>
</reference>
<keyword evidence="2" id="KW-1133">Transmembrane helix</keyword>
<dbReference type="SUPFAM" id="SSF53335">
    <property type="entry name" value="S-adenosyl-L-methionine-dependent methyltransferases"/>
    <property type="match status" value="1"/>
</dbReference>
<dbReference type="eggNOG" id="ENOG502ST32">
    <property type="taxonomic scope" value="Eukaryota"/>
</dbReference>
<keyword evidence="2" id="KW-0472">Membrane</keyword>
<protein>
    <submittedName>
        <fullName evidence="4">Predicted protein</fullName>
    </submittedName>
</protein>
<dbReference type="OMA" id="IQWGWDA"/>
<evidence type="ECO:0000259" key="3">
    <source>
        <dbReference type="Pfam" id="PF05050"/>
    </source>
</evidence>
<sequence>METRSRIFTSSGSTSNLSNAEENTLPANIHHHQVNVEKETDPIPNFKRTVDSNKKISNIFRRIVRSCCNKIPFFGSFTSSNDESIVGRKVVEQTSETNFPYCKILMLVILGFLIASFILGVVLYMIVSRWVRDQAGDFIVHEIVRKGNLKHILQQVVDRVYLYDVEGDFKNPRYQLAVDTSHDGEFSVLVQHMLNNPEFENYEEQIHRNEKRYTIVDIGAHDCVSGSNSFNFIKMGFDAIVVEPSPVNMKLCKSNLERARRTFKFDQHHPRQRIEFVEAAITDADGTATLGNRDEKDSWGMQFFVDKENPNAGNLGNAPVVKTLKFGTFAAESELPKKFSVLSIDAEGQDVKILLNFLREGYKPLYLIYEGLHGTGLKVEVMSTYGYQLIGERGWNQIYVYRVETDTILKKKK</sequence>
<dbReference type="AlphaFoldDB" id="D2VBK2"/>
<dbReference type="RefSeq" id="XP_002678555.1">
    <property type="nucleotide sequence ID" value="XM_002678509.1"/>
</dbReference>
<evidence type="ECO:0000313" key="5">
    <source>
        <dbReference type="Proteomes" id="UP000006671"/>
    </source>
</evidence>
<evidence type="ECO:0000256" key="2">
    <source>
        <dbReference type="SAM" id="Phobius"/>
    </source>
</evidence>
<name>D2VBK2_NAEGR</name>
<dbReference type="GeneID" id="8859109"/>
<proteinExistence type="predicted"/>
<dbReference type="KEGG" id="ngr:NAEGRDRAFT_48223"/>
<organism evidence="5">
    <name type="scientific">Naegleria gruberi</name>
    <name type="common">Amoeba</name>
    <dbReference type="NCBI Taxonomy" id="5762"/>
    <lineage>
        <taxon>Eukaryota</taxon>
        <taxon>Discoba</taxon>
        <taxon>Heterolobosea</taxon>
        <taxon>Tetramitia</taxon>
        <taxon>Eutetramitia</taxon>
        <taxon>Vahlkampfiidae</taxon>
        <taxon>Naegleria</taxon>
    </lineage>
</organism>
<evidence type="ECO:0000256" key="1">
    <source>
        <dbReference type="SAM" id="MobiDB-lite"/>
    </source>
</evidence>
<gene>
    <name evidence="4" type="ORF">NAEGRDRAFT_48223</name>
</gene>
<dbReference type="Proteomes" id="UP000006671">
    <property type="component" value="Unassembled WGS sequence"/>
</dbReference>
<feature type="transmembrane region" description="Helical" evidence="2">
    <location>
        <begin position="104"/>
        <end position="127"/>
    </location>
</feature>
<keyword evidence="5" id="KW-1185">Reference proteome</keyword>
<dbReference type="VEuPathDB" id="AmoebaDB:NAEGRDRAFT_48223"/>
<feature type="domain" description="Methyltransferase FkbM" evidence="3">
    <location>
        <begin position="217"/>
        <end position="355"/>
    </location>
</feature>
<dbReference type="InParanoid" id="D2VBK2"/>
<dbReference type="Pfam" id="PF05050">
    <property type="entry name" value="Methyltransf_21"/>
    <property type="match status" value="1"/>
</dbReference>
<dbReference type="EMBL" id="GG738861">
    <property type="protein sequence ID" value="EFC45811.1"/>
    <property type="molecule type" value="Genomic_DNA"/>
</dbReference>
<feature type="region of interest" description="Disordered" evidence="1">
    <location>
        <begin position="1"/>
        <end position="20"/>
    </location>
</feature>
<dbReference type="OrthoDB" id="10266791at2759"/>
<dbReference type="InterPro" id="IPR006342">
    <property type="entry name" value="FkbM_mtfrase"/>
</dbReference>
<evidence type="ECO:0000313" key="4">
    <source>
        <dbReference type="EMBL" id="EFC45811.1"/>
    </source>
</evidence>